<reference evidence="2" key="2">
    <citation type="submission" date="2021-12" db="EMBL/GenBank/DDBJ databases">
        <title>Resequencing data analysis of finger millet.</title>
        <authorList>
            <person name="Hatakeyama M."/>
            <person name="Aluri S."/>
            <person name="Balachadran M.T."/>
            <person name="Sivarajan S.R."/>
            <person name="Poveda L."/>
            <person name="Shimizu-Inatsugi R."/>
            <person name="Schlapbach R."/>
            <person name="Sreeman S.M."/>
            <person name="Shimizu K.K."/>
        </authorList>
    </citation>
    <scope>NUCLEOTIDE SEQUENCE</scope>
</reference>
<name>A0AAV5CLQ0_ELECO</name>
<gene>
    <name evidence="2" type="primary">ga16508</name>
    <name evidence="2" type="ORF">PR202_ga16508</name>
</gene>
<dbReference type="InterPro" id="IPR011990">
    <property type="entry name" value="TPR-like_helical_dom_sf"/>
</dbReference>
<reference evidence="2" key="1">
    <citation type="journal article" date="2018" name="DNA Res.">
        <title>Multiple hybrid de novo genome assembly of finger millet, an orphan allotetraploid crop.</title>
        <authorList>
            <person name="Hatakeyama M."/>
            <person name="Aluri S."/>
            <person name="Balachadran M.T."/>
            <person name="Sivarajan S.R."/>
            <person name="Patrignani A."/>
            <person name="Gruter S."/>
            <person name="Poveda L."/>
            <person name="Shimizu-Inatsugi R."/>
            <person name="Baeten J."/>
            <person name="Francoijs K.J."/>
            <person name="Nataraja K.N."/>
            <person name="Reddy Y.A.N."/>
            <person name="Phadnis S."/>
            <person name="Ravikumar R.L."/>
            <person name="Schlapbach R."/>
            <person name="Sreeman S.M."/>
            <person name="Shimizu K.K."/>
        </authorList>
    </citation>
    <scope>NUCLEOTIDE SEQUENCE</scope>
</reference>
<keyword evidence="3" id="KW-1185">Reference proteome</keyword>
<evidence type="ECO:0000256" key="1">
    <source>
        <dbReference type="SAM" id="MobiDB-lite"/>
    </source>
</evidence>
<dbReference type="Proteomes" id="UP001054889">
    <property type="component" value="Unassembled WGS sequence"/>
</dbReference>
<evidence type="ECO:0008006" key="4">
    <source>
        <dbReference type="Google" id="ProtNLM"/>
    </source>
</evidence>
<dbReference type="Gene3D" id="1.25.40.10">
    <property type="entry name" value="Tetratricopeptide repeat domain"/>
    <property type="match status" value="2"/>
</dbReference>
<evidence type="ECO:0000313" key="2">
    <source>
        <dbReference type="EMBL" id="GJM99413.1"/>
    </source>
</evidence>
<feature type="compositionally biased region" description="Low complexity" evidence="1">
    <location>
        <begin position="209"/>
        <end position="226"/>
    </location>
</feature>
<dbReference type="GO" id="GO:0003723">
    <property type="term" value="F:RNA binding"/>
    <property type="evidence" value="ECO:0007669"/>
    <property type="project" value="InterPro"/>
</dbReference>
<dbReference type="EMBL" id="BQKI01000007">
    <property type="protein sequence ID" value="GJM99413.1"/>
    <property type="molecule type" value="Genomic_DNA"/>
</dbReference>
<accession>A0AAV5CLQ0</accession>
<dbReference type="InterPro" id="IPR046960">
    <property type="entry name" value="PPR_At4g14850-like_plant"/>
</dbReference>
<proteinExistence type="predicted"/>
<organism evidence="2 3">
    <name type="scientific">Eleusine coracana subsp. coracana</name>
    <dbReference type="NCBI Taxonomy" id="191504"/>
    <lineage>
        <taxon>Eukaryota</taxon>
        <taxon>Viridiplantae</taxon>
        <taxon>Streptophyta</taxon>
        <taxon>Embryophyta</taxon>
        <taxon>Tracheophyta</taxon>
        <taxon>Spermatophyta</taxon>
        <taxon>Magnoliopsida</taxon>
        <taxon>Liliopsida</taxon>
        <taxon>Poales</taxon>
        <taxon>Poaceae</taxon>
        <taxon>PACMAD clade</taxon>
        <taxon>Chloridoideae</taxon>
        <taxon>Cynodonteae</taxon>
        <taxon>Eleusininae</taxon>
        <taxon>Eleusine</taxon>
    </lineage>
</organism>
<comment type="caution">
    <text evidence="2">The sequence shown here is derived from an EMBL/GenBank/DDBJ whole genome shotgun (WGS) entry which is preliminary data.</text>
</comment>
<dbReference type="AlphaFoldDB" id="A0AAV5CLQ0"/>
<evidence type="ECO:0000313" key="3">
    <source>
        <dbReference type="Proteomes" id="UP001054889"/>
    </source>
</evidence>
<feature type="region of interest" description="Disordered" evidence="1">
    <location>
        <begin position="201"/>
        <end position="226"/>
    </location>
</feature>
<protein>
    <recommendedName>
        <fullName evidence="4">Pentatricopeptide repeat-containing protein</fullName>
    </recommendedName>
</protein>
<dbReference type="GO" id="GO:0009451">
    <property type="term" value="P:RNA modification"/>
    <property type="evidence" value="ECO:0007669"/>
    <property type="project" value="InterPro"/>
</dbReference>
<dbReference type="PANTHER" id="PTHR47926">
    <property type="entry name" value="PENTATRICOPEPTIDE REPEAT-CONTAINING PROTEIN"/>
    <property type="match status" value="1"/>
</dbReference>
<sequence>MNQPQGNAEMLLHCATTPTSNHEDKATVRRLGYVSLLRSHAAGDPRRLSEIHSRAVVSGLGRDRFVAAGLVARYAALGRGGLESARKVFDRVLHRDAILWNVMLQAYAREASTHEGPRALRASRLAPALLNGHTYTFLVTACAGAAGYDAGRAVHALAVRAGLDAGVFVCNALVAFYAKCGDVAAARKAAGLRRSGFSSWTRGTPGGMPRWPGSTRTPGGRTTCRR</sequence>